<dbReference type="AlphaFoldDB" id="V5YQP8"/>
<evidence type="ECO:0000256" key="4">
    <source>
        <dbReference type="NCBIfam" id="TIGR03284"/>
    </source>
</evidence>
<evidence type="ECO:0000256" key="3">
    <source>
        <dbReference type="ARBA" id="ARBA00022679"/>
    </source>
</evidence>
<keyword evidence="2" id="KW-0489">Methyltransferase</keyword>
<dbReference type="InterPro" id="IPR045097">
    <property type="entry name" value="Thymidate_synth/dCMP_Mease"/>
</dbReference>
<dbReference type="GO" id="GO:0005829">
    <property type="term" value="C:cytosol"/>
    <property type="evidence" value="ECO:0007669"/>
    <property type="project" value="TreeGrafter"/>
</dbReference>
<dbReference type="CDD" id="cd00351">
    <property type="entry name" value="TS_Pyrimidine_HMase"/>
    <property type="match status" value="1"/>
</dbReference>
<dbReference type="NCBIfam" id="TIGR03284">
    <property type="entry name" value="thym_sym"/>
    <property type="match status" value="1"/>
</dbReference>
<name>V5YQP8_9BURK</name>
<dbReference type="Pfam" id="PF00303">
    <property type="entry name" value="Thymidylat_synt"/>
    <property type="match status" value="1"/>
</dbReference>
<dbReference type="GO" id="GO:0032259">
    <property type="term" value="P:methylation"/>
    <property type="evidence" value="ECO:0007669"/>
    <property type="project" value="UniProtKB-KW"/>
</dbReference>
<evidence type="ECO:0000256" key="1">
    <source>
        <dbReference type="ARBA" id="ARBA00011947"/>
    </source>
</evidence>
<keyword evidence="3" id="KW-0808">Transferase</keyword>
<geneLocation type="plasmid" evidence="6">
    <name>pM7012</name>
</geneLocation>
<dbReference type="PANTHER" id="PTHR11548">
    <property type="entry name" value="THYMIDYLATE SYNTHASE 1"/>
    <property type="match status" value="1"/>
</dbReference>
<keyword evidence="6" id="KW-0614">Plasmid</keyword>
<dbReference type="GO" id="GO:0006231">
    <property type="term" value="P:dTMP biosynthetic process"/>
    <property type="evidence" value="ECO:0007669"/>
    <property type="project" value="InterPro"/>
</dbReference>
<dbReference type="EC" id="2.1.1.45" evidence="1 4"/>
<organism evidence="6">
    <name type="scientific">Burkholderia sp. M701</name>
    <dbReference type="NCBI Taxonomy" id="326454"/>
    <lineage>
        <taxon>Bacteria</taxon>
        <taxon>Pseudomonadati</taxon>
        <taxon>Pseudomonadota</taxon>
        <taxon>Betaproteobacteria</taxon>
        <taxon>Burkholderiales</taxon>
        <taxon>Burkholderiaceae</taxon>
        <taxon>Burkholderia</taxon>
    </lineage>
</organism>
<dbReference type="EMBL" id="AB853026">
    <property type="protein sequence ID" value="BAO19251.1"/>
    <property type="molecule type" value="Genomic_DNA"/>
</dbReference>
<dbReference type="InterPro" id="IPR023451">
    <property type="entry name" value="Thymidate_synth/dCMP_Mease_dom"/>
</dbReference>
<accession>V5YQP8</accession>
<dbReference type="PRINTS" id="PR00108">
    <property type="entry name" value="THYMDSNTHASE"/>
</dbReference>
<protein>
    <recommendedName>
        <fullName evidence="1 4">Thymidylate synthase</fullName>
        <ecNumber evidence="1 4">2.1.1.45</ecNumber>
    </recommendedName>
</protein>
<dbReference type="InterPro" id="IPR000398">
    <property type="entry name" value="Thymidylate_synthase"/>
</dbReference>
<evidence type="ECO:0000313" key="6">
    <source>
        <dbReference type="EMBL" id="BAO19251.1"/>
    </source>
</evidence>
<dbReference type="PANTHER" id="PTHR11548:SF9">
    <property type="entry name" value="THYMIDYLATE SYNTHASE"/>
    <property type="match status" value="1"/>
</dbReference>
<dbReference type="InterPro" id="IPR036926">
    <property type="entry name" value="Thymidate_synth/dCMP_Mease_sf"/>
</dbReference>
<dbReference type="GO" id="GO:0004799">
    <property type="term" value="F:thymidylate synthase activity"/>
    <property type="evidence" value="ECO:0007669"/>
    <property type="project" value="UniProtKB-UniRule"/>
</dbReference>
<dbReference type="RefSeq" id="WP_023842791.1">
    <property type="nucleotide sequence ID" value="NC_022995.1"/>
</dbReference>
<proteinExistence type="predicted"/>
<dbReference type="SUPFAM" id="SSF55831">
    <property type="entry name" value="Thymidylate synthase/dCMP hydroxymethylase"/>
    <property type="match status" value="1"/>
</dbReference>
<feature type="domain" description="Thymidylate synthase/dCMP hydroxymethylase" evidence="5">
    <location>
        <begin position="8"/>
        <end position="318"/>
    </location>
</feature>
<sequence>MKAQHPMQQFHDMLNHIRTLGIRRPNRTGIDSYFVPGYMLQFDMTDGFPAITTKKLAFKSMVGELLGIFRGYEWAHQFRAIGCKVWDANANKTAAWLQSPYRLREDHLGRIYGSQWTDWRDWREAHSAAEAQSFIDRGYELIAEDAQRHTWVLRRGINQLEEALKLILTDPNNRRIIVNGWRPDEHDQGALPACHVAYQFMVANGELHMTLWQRSFDTFLGYNVSEGALFLEIMARLAGLKPRKFVHFISDSHVYINAIDQVDELLSREHYPQPTLVISDRIKPVLVGEVKGVFAGVEPEDVWLENYQHHPAIKAEMAA</sequence>
<reference evidence="6" key="1">
    <citation type="journal article" date="2014" name="Microbiology">
        <title>A 2,4-dichlorophenoxyacetic acid degradation plasmid pM7012 discloses distribution of an unclassified megaplasmid group across bacterial species.</title>
        <authorList>
            <person name="Sakai Y."/>
            <person name="Ogawa N."/>
            <person name="Shimomura Y."/>
            <person name="Fujii T."/>
        </authorList>
    </citation>
    <scope>NUCLEOTIDE SEQUENCE</scope>
    <source>
        <strain evidence="6">M701</strain>
    </source>
</reference>
<reference evidence="6" key="2">
    <citation type="submission" date="2024-06" db="EMBL/GenBank/DDBJ databases">
        <authorList>
            <person name="Sakai Y."/>
            <person name="Fujii T."/>
        </authorList>
    </citation>
    <scope>NUCLEOTIDE SEQUENCE</scope>
    <source>
        <strain evidence="6">M701</strain>
        <plasmid evidence="6">pM7012</plasmid>
    </source>
</reference>
<evidence type="ECO:0000256" key="2">
    <source>
        <dbReference type="ARBA" id="ARBA00022603"/>
    </source>
</evidence>
<dbReference type="Gene3D" id="3.30.572.10">
    <property type="entry name" value="Thymidylate synthase/dCMP hydroxymethylase domain"/>
    <property type="match status" value="1"/>
</dbReference>
<evidence type="ECO:0000259" key="5">
    <source>
        <dbReference type="Pfam" id="PF00303"/>
    </source>
</evidence>